<comment type="caution">
    <text evidence="5">The sequence shown here is derived from an EMBL/GenBank/DDBJ whole genome shotgun (WGS) entry which is preliminary data.</text>
</comment>
<dbReference type="InterPro" id="IPR036388">
    <property type="entry name" value="WH-like_DNA-bd_sf"/>
</dbReference>
<dbReference type="Proteomes" id="UP000260644">
    <property type="component" value="Unassembled WGS sequence"/>
</dbReference>
<dbReference type="AlphaFoldDB" id="A0A3E1Y8H1"/>
<keyword evidence="3" id="KW-0804">Transcription</keyword>
<organism evidence="5 6">
    <name type="scientific">Chitinophaga silvatica</name>
    <dbReference type="NCBI Taxonomy" id="2282649"/>
    <lineage>
        <taxon>Bacteria</taxon>
        <taxon>Pseudomonadati</taxon>
        <taxon>Bacteroidota</taxon>
        <taxon>Chitinophagia</taxon>
        <taxon>Chitinophagales</taxon>
        <taxon>Chitinophagaceae</taxon>
        <taxon>Chitinophaga</taxon>
    </lineage>
</organism>
<dbReference type="OrthoDB" id="2619345at2"/>
<dbReference type="SUPFAM" id="SSF46785">
    <property type="entry name" value="Winged helix' DNA-binding domain"/>
    <property type="match status" value="1"/>
</dbReference>
<keyword evidence="6" id="KW-1185">Reference proteome</keyword>
<dbReference type="GO" id="GO:0003677">
    <property type="term" value="F:DNA binding"/>
    <property type="evidence" value="ECO:0007669"/>
    <property type="project" value="UniProtKB-KW"/>
</dbReference>
<feature type="domain" description="HTH hxlR-type" evidence="4">
    <location>
        <begin position="11"/>
        <end position="113"/>
    </location>
</feature>
<evidence type="ECO:0000313" key="5">
    <source>
        <dbReference type="EMBL" id="RFS21705.1"/>
    </source>
</evidence>
<reference evidence="5 6" key="1">
    <citation type="submission" date="2018-07" db="EMBL/GenBank/DDBJ databases">
        <title>Chitinophaga K2CV101002-2 sp. nov., isolated from a monsoon evergreen broad-leaved forest soil.</title>
        <authorList>
            <person name="Lv Y."/>
        </authorList>
    </citation>
    <scope>NUCLEOTIDE SEQUENCE [LARGE SCALE GENOMIC DNA]</scope>
    <source>
        <strain evidence="5 6">GDMCC 1.1288</strain>
    </source>
</reference>
<proteinExistence type="predicted"/>
<keyword evidence="1" id="KW-0805">Transcription regulation</keyword>
<evidence type="ECO:0000259" key="4">
    <source>
        <dbReference type="PROSITE" id="PS51118"/>
    </source>
</evidence>
<evidence type="ECO:0000256" key="2">
    <source>
        <dbReference type="ARBA" id="ARBA00023125"/>
    </source>
</evidence>
<dbReference type="Pfam" id="PF01638">
    <property type="entry name" value="HxlR"/>
    <property type="match status" value="1"/>
</dbReference>
<dbReference type="Gene3D" id="1.10.10.10">
    <property type="entry name" value="Winged helix-like DNA-binding domain superfamily/Winged helix DNA-binding domain"/>
    <property type="match status" value="1"/>
</dbReference>
<gene>
    <name evidence="5" type="ORF">DVR12_13660</name>
</gene>
<evidence type="ECO:0000313" key="6">
    <source>
        <dbReference type="Proteomes" id="UP000260644"/>
    </source>
</evidence>
<evidence type="ECO:0000256" key="1">
    <source>
        <dbReference type="ARBA" id="ARBA00023015"/>
    </source>
</evidence>
<keyword evidence="2" id="KW-0238">DNA-binding</keyword>
<evidence type="ECO:0000256" key="3">
    <source>
        <dbReference type="ARBA" id="ARBA00023163"/>
    </source>
</evidence>
<dbReference type="PANTHER" id="PTHR33204">
    <property type="entry name" value="TRANSCRIPTIONAL REGULATOR, MARR FAMILY"/>
    <property type="match status" value="1"/>
</dbReference>
<name>A0A3E1Y8H1_9BACT</name>
<dbReference type="PROSITE" id="PS51118">
    <property type="entry name" value="HTH_HXLR"/>
    <property type="match status" value="1"/>
</dbReference>
<accession>A0A3E1Y8H1</accession>
<dbReference type="PANTHER" id="PTHR33204:SF29">
    <property type="entry name" value="TRANSCRIPTIONAL REGULATOR"/>
    <property type="match status" value="1"/>
</dbReference>
<dbReference type="EMBL" id="QPMM01000007">
    <property type="protein sequence ID" value="RFS21705.1"/>
    <property type="molecule type" value="Genomic_DNA"/>
</dbReference>
<dbReference type="InterPro" id="IPR036390">
    <property type="entry name" value="WH_DNA-bd_sf"/>
</dbReference>
<dbReference type="InterPro" id="IPR002577">
    <property type="entry name" value="HTH_HxlR"/>
</dbReference>
<protein>
    <submittedName>
        <fullName evidence="5">Transcriptional regulator</fullName>
    </submittedName>
</protein>
<sequence length="125" mass="14364">MNCILVSEEDCKLARLTIRDTLDVVGGKWKLILISILRDGKLRFRELAREANISTRILSKELQELEMNGLVTRTVTNSKPVAVEYSLTPYSETLSDVITAMHNWGKQHRERLIRQLEPVKEEAKT</sequence>